<dbReference type="InterPro" id="IPR027417">
    <property type="entry name" value="P-loop_NTPase"/>
</dbReference>
<comment type="similarity">
    <text evidence="4">Belongs to the ELP5 family.</text>
</comment>
<protein>
    <recommendedName>
        <fullName evidence="5">Elongator complex protein 5</fullName>
    </recommendedName>
</protein>
<dbReference type="CDD" id="cd19496">
    <property type="entry name" value="Elp5"/>
    <property type="match status" value="1"/>
</dbReference>
<evidence type="ECO:0000256" key="6">
    <source>
        <dbReference type="ARBA" id="ARBA00022490"/>
    </source>
</evidence>
<comment type="subcellular location">
    <subcellularLocation>
        <location evidence="2">Cytoplasm</location>
    </subcellularLocation>
    <subcellularLocation>
        <location evidence="1">Nucleus</location>
    </subcellularLocation>
</comment>
<sequence length="368" mass="40300">MPPSIQAHARSHSLLLLQKLLNLRDSSASPLTLILDSLEQPAGPLLREFALRGKFKGTNKAPLQISGSKTILLSFSTIRRPAYVDVLIQARGKDLETLQKLIILHSSSAAGKSGQQQQRTILLLDTLHPLLSFSPTVIPSFLSSILAPTTSCIAVYHSDIPLIPPPSHSHSHNQYHPHPLTVLSHLSTTILRLSSLSHEISRQHARNRSVQDPVFGLLEGREGVLVGLKGRKDDNGSSGFILGMELRRRSGRAVVESFILTPNFVKGQAAPATTASTTIAPSKADLATITLLKDHPEFTTPEPYVPPDEEETPESTFDLGLTEKQRKDREGVVLPYFDAQKDVGGGEGGRILYEMGREDDFDEEEDEI</sequence>
<dbReference type="PANTHER" id="PTHR15641">
    <property type="entry name" value="ELONGATOR COMPLEX PROTEIN 5"/>
    <property type="match status" value="1"/>
</dbReference>
<keyword evidence="8" id="KW-0539">Nucleus</keyword>
<keyword evidence="7" id="KW-0819">tRNA processing</keyword>
<evidence type="ECO:0000256" key="3">
    <source>
        <dbReference type="ARBA" id="ARBA00005043"/>
    </source>
</evidence>
<dbReference type="Proteomes" id="UP001201980">
    <property type="component" value="Unassembled WGS sequence"/>
</dbReference>
<dbReference type="InterPro" id="IPR019519">
    <property type="entry name" value="Elp5"/>
</dbReference>
<dbReference type="GO" id="GO:0033588">
    <property type="term" value="C:elongator holoenzyme complex"/>
    <property type="evidence" value="ECO:0007669"/>
    <property type="project" value="InterPro"/>
</dbReference>
<evidence type="ECO:0000256" key="5">
    <source>
        <dbReference type="ARBA" id="ARBA00020264"/>
    </source>
</evidence>
<evidence type="ECO:0000256" key="2">
    <source>
        <dbReference type="ARBA" id="ARBA00004496"/>
    </source>
</evidence>
<evidence type="ECO:0000256" key="7">
    <source>
        <dbReference type="ARBA" id="ARBA00022694"/>
    </source>
</evidence>
<dbReference type="GO" id="GO:0002098">
    <property type="term" value="P:tRNA wobble uridine modification"/>
    <property type="evidence" value="ECO:0007669"/>
    <property type="project" value="InterPro"/>
</dbReference>
<comment type="pathway">
    <text evidence="3">tRNA modification; 5-methoxycarbonylmethyl-2-thiouridine-tRNA biosynthesis.</text>
</comment>
<feature type="compositionally biased region" description="Acidic residues" evidence="9">
    <location>
        <begin position="357"/>
        <end position="368"/>
    </location>
</feature>
<name>A0AAD5WUI3_9PEZI</name>
<feature type="region of interest" description="Disordered" evidence="9">
    <location>
        <begin position="345"/>
        <end position="368"/>
    </location>
</feature>
<proteinExistence type="inferred from homology"/>
<evidence type="ECO:0000313" key="11">
    <source>
        <dbReference type="Proteomes" id="UP001201980"/>
    </source>
</evidence>
<evidence type="ECO:0000313" key="10">
    <source>
        <dbReference type="EMBL" id="KAJ2905844.1"/>
    </source>
</evidence>
<evidence type="ECO:0000256" key="1">
    <source>
        <dbReference type="ARBA" id="ARBA00004123"/>
    </source>
</evidence>
<dbReference type="Gene3D" id="3.40.50.300">
    <property type="entry name" value="P-loop containing nucleotide triphosphate hydrolases"/>
    <property type="match status" value="1"/>
</dbReference>
<dbReference type="GO" id="GO:0000049">
    <property type="term" value="F:tRNA binding"/>
    <property type="evidence" value="ECO:0007669"/>
    <property type="project" value="TreeGrafter"/>
</dbReference>
<evidence type="ECO:0000256" key="9">
    <source>
        <dbReference type="SAM" id="MobiDB-lite"/>
    </source>
</evidence>
<reference evidence="10" key="1">
    <citation type="submission" date="2022-07" db="EMBL/GenBank/DDBJ databases">
        <title>Draft genome sequence of Zalerion maritima ATCC 34329, a (micro)plastics degrading marine fungus.</title>
        <authorList>
            <person name="Paco A."/>
            <person name="Goncalves M.F.M."/>
            <person name="Rocha-Santos T.A.P."/>
            <person name="Alves A."/>
        </authorList>
    </citation>
    <scope>NUCLEOTIDE SEQUENCE</scope>
    <source>
        <strain evidence="10">ATCC 34329</strain>
    </source>
</reference>
<organism evidence="10 11">
    <name type="scientific">Zalerion maritima</name>
    <dbReference type="NCBI Taxonomy" id="339359"/>
    <lineage>
        <taxon>Eukaryota</taxon>
        <taxon>Fungi</taxon>
        <taxon>Dikarya</taxon>
        <taxon>Ascomycota</taxon>
        <taxon>Pezizomycotina</taxon>
        <taxon>Sordariomycetes</taxon>
        <taxon>Lulworthiomycetidae</taxon>
        <taxon>Lulworthiales</taxon>
        <taxon>Lulworthiaceae</taxon>
        <taxon>Zalerion</taxon>
    </lineage>
</organism>
<comment type="caution">
    <text evidence="10">The sequence shown here is derived from an EMBL/GenBank/DDBJ whole genome shotgun (WGS) entry which is preliminary data.</text>
</comment>
<dbReference type="GO" id="GO:0005634">
    <property type="term" value="C:nucleus"/>
    <property type="evidence" value="ECO:0007669"/>
    <property type="project" value="UniProtKB-SubCell"/>
</dbReference>
<dbReference type="AlphaFoldDB" id="A0AAD5WUI3"/>
<accession>A0AAD5WUI3</accession>
<dbReference type="Pfam" id="PF10483">
    <property type="entry name" value="Elong_Iki1"/>
    <property type="match status" value="1"/>
</dbReference>
<gene>
    <name evidence="10" type="ORF">MKZ38_004092</name>
</gene>
<keyword evidence="11" id="KW-1185">Reference proteome</keyword>
<evidence type="ECO:0000256" key="4">
    <source>
        <dbReference type="ARBA" id="ARBA00009567"/>
    </source>
</evidence>
<dbReference type="GO" id="GO:0005829">
    <property type="term" value="C:cytosol"/>
    <property type="evidence" value="ECO:0007669"/>
    <property type="project" value="TreeGrafter"/>
</dbReference>
<dbReference type="EMBL" id="JAKWBI020000023">
    <property type="protein sequence ID" value="KAJ2905844.1"/>
    <property type="molecule type" value="Genomic_DNA"/>
</dbReference>
<dbReference type="PANTHER" id="PTHR15641:SF1">
    <property type="entry name" value="ELONGATOR COMPLEX PROTEIN 5"/>
    <property type="match status" value="1"/>
</dbReference>
<keyword evidence="6" id="KW-0963">Cytoplasm</keyword>
<evidence type="ECO:0000256" key="8">
    <source>
        <dbReference type="ARBA" id="ARBA00023242"/>
    </source>
</evidence>